<evidence type="ECO:0000313" key="3">
    <source>
        <dbReference type="Proteomes" id="UP000433883"/>
    </source>
</evidence>
<name>A0A8H3UNM3_VENIN</name>
<dbReference type="Pfam" id="PF06094">
    <property type="entry name" value="GGACT"/>
    <property type="match status" value="1"/>
</dbReference>
<organism evidence="2 3">
    <name type="scientific">Venturia inaequalis</name>
    <name type="common">Apple scab fungus</name>
    <dbReference type="NCBI Taxonomy" id="5025"/>
    <lineage>
        <taxon>Eukaryota</taxon>
        <taxon>Fungi</taxon>
        <taxon>Dikarya</taxon>
        <taxon>Ascomycota</taxon>
        <taxon>Pezizomycotina</taxon>
        <taxon>Dothideomycetes</taxon>
        <taxon>Pleosporomycetidae</taxon>
        <taxon>Venturiales</taxon>
        <taxon>Venturiaceae</taxon>
        <taxon>Venturia</taxon>
    </lineage>
</organism>
<evidence type="ECO:0000313" key="2">
    <source>
        <dbReference type="EMBL" id="KAE9972468.1"/>
    </source>
</evidence>
<sequence length="278" mass="30943">MSDSDWDFCDSESHLEKHTKDEHRYCFDQAIPASKLENLAHRPKASQCQPPGHHETTATKLVTQPVVVFSDRLSGIRCGKTLEGMGIYHRALDLPKSFLKATATRFSSEQLKPYFGVTSLESRPYFFAGSFIFPAALNAATGGVLALEKLASEMMCPATLRGYELRCVSWSEFPAIIPSSDPDALVQGMMVINVPQSQRAKIHRFEGGIFDLKPASVNVELADGIDMKQDVAIYVWNGGHDKLCPKSKKWSPEMLLSSKWHRQNISVVAEDEENIALL</sequence>
<comment type="caution">
    <text evidence="2">The sequence shown here is derived from an EMBL/GenBank/DDBJ whole genome shotgun (WGS) entry which is preliminary data.</text>
</comment>
<proteinExistence type="predicted"/>
<dbReference type="InterPro" id="IPR013024">
    <property type="entry name" value="GGCT-like"/>
</dbReference>
<dbReference type="Gene3D" id="3.10.490.10">
    <property type="entry name" value="Gamma-glutamyl cyclotransferase-like"/>
    <property type="match status" value="1"/>
</dbReference>
<feature type="domain" description="Gamma-glutamylcyclotransferase AIG2-like" evidence="1">
    <location>
        <begin position="154"/>
        <end position="251"/>
    </location>
</feature>
<dbReference type="AlphaFoldDB" id="A0A8H3UNM3"/>
<reference evidence="2 3" key="1">
    <citation type="submission" date="2019-11" db="EMBL/GenBank/DDBJ databases">
        <title>Venturia inaequalis Genome Resource.</title>
        <authorList>
            <person name="Lichtner F.J."/>
        </authorList>
    </citation>
    <scope>NUCLEOTIDE SEQUENCE [LARGE SCALE GENOMIC DNA]</scope>
    <source>
        <strain evidence="2">Bline_iso_100314</strain>
    </source>
</reference>
<dbReference type="CDD" id="cd06661">
    <property type="entry name" value="GGCT_like"/>
    <property type="match status" value="1"/>
</dbReference>
<protein>
    <recommendedName>
        <fullName evidence="1">Gamma-glutamylcyclotransferase AIG2-like domain-containing protein</fullName>
    </recommendedName>
</protein>
<dbReference type="EMBL" id="WNWQ01000261">
    <property type="protein sequence ID" value="KAE9972468.1"/>
    <property type="molecule type" value="Genomic_DNA"/>
</dbReference>
<dbReference type="Proteomes" id="UP000433883">
    <property type="component" value="Unassembled WGS sequence"/>
</dbReference>
<gene>
    <name evidence="2" type="ORF">BLS_004024</name>
</gene>
<dbReference type="InterPro" id="IPR009288">
    <property type="entry name" value="AIG2-like_dom"/>
</dbReference>
<evidence type="ECO:0000259" key="1">
    <source>
        <dbReference type="Pfam" id="PF06094"/>
    </source>
</evidence>
<accession>A0A8H3UNM3</accession>